<dbReference type="SUPFAM" id="SSF52833">
    <property type="entry name" value="Thioredoxin-like"/>
    <property type="match status" value="1"/>
</dbReference>
<accession>A0A172Q7R9</accession>
<feature type="domain" description="DSBA-like thioredoxin" evidence="1">
    <location>
        <begin position="4"/>
        <end position="206"/>
    </location>
</feature>
<evidence type="ECO:0000313" key="3">
    <source>
        <dbReference type="Proteomes" id="UP000077317"/>
    </source>
</evidence>
<dbReference type="GO" id="GO:0016853">
    <property type="term" value="F:isomerase activity"/>
    <property type="evidence" value="ECO:0007669"/>
    <property type="project" value="UniProtKB-KW"/>
</dbReference>
<protein>
    <submittedName>
        <fullName evidence="2">Protein-disulfide isomerase</fullName>
    </submittedName>
</protein>
<dbReference type="EMBL" id="CP014699">
    <property type="protein sequence ID" value="AND79498.1"/>
    <property type="molecule type" value="Genomic_DNA"/>
</dbReference>
<reference evidence="2 3" key="1">
    <citation type="journal article" date="2016" name="Int. J. Syst. Evol. Microbiol.">
        <title>Streptococcuspantholopis sp. nov., isolated from faeces of the Tibetan antelope (Pantholops hodgsonii).</title>
        <authorList>
            <person name="Bai X."/>
            <person name="Xiong Y."/>
            <person name="Lu S."/>
            <person name="Jin D."/>
            <person name="Lai X."/>
            <person name="Yang J."/>
            <person name="Niu L."/>
            <person name="Hu S."/>
            <person name="Meng X."/>
            <person name="Pu J."/>
            <person name="Ye C."/>
            <person name="Xu J."/>
        </authorList>
    </citation>
    <scope>NUCLEOTIDE SEQUENCE [LARGE SCALE GENOMIC DNA]</scope>
    <source>
        <strain evidence="2 3">TA 26</strain>
    </source>
</reference>
<dbReference type="InterPro" id="IPR036249">
    <property type="entry name" value="Thioredoxin-like_sf"/>
</dbReference>
<sequence>MEIFYWSDIACPFCYIGSVRMKRAMAELGLDPENLEMKAYQLNPYAPQETDETMLTQFAASHGMSQEQAKQQLSQIEAMAAEEKLSMDTANAVPTNTMAAHRLIKWTQDKKDKAAVSQLINRLYKVYFEDGRSIADYEVLLNAVAETGLPTKEVQAVLNSNDYEKAVMADILQAQQSGVQGAPFFVINQQYAVSGAQPFDYLLAALKHIQTEEKQ</sequence>
<dbReference type="Gene3D" id="3.40.30.10">
    <property type="entry name" value="Glutaredoxin"/>
    <property type="match status" value="1"/>
</dbReference>
<dbReference type="KEGG" id="spat:A0O21_05375"/>
<evidence type="ECO:0000259" key="1">
    <source>
        <dbReference type="Pfam" id="PF01323"/>
    </source>
</evidence>
<organism evidence="2 3">
    <name type="scientific">Streptococcus pantholopis</name>
    <dbReference type="NCBI Taxonomy" id="1811193"/>
    <lineage>
        <taxon>Bacteria</taxon>
        <taxon>Bacillati</taxon>
        <taxon>Bacillota</taxon>
        <taxon>Bacilli</taxon>
        <taxon>Lactobacillales</taxon>
        <taxon>Streptococcaceae</taxon>
        <taxon>Streptococcus</taxon>
    </lineage>
</organism>
<dbReference type="InterPro" id="IPR001853">
    <property type="entry name" value="DSBA-like_thioredoxin_dom"/>
</dbReference>
<dbReference type="PANTHER" id="PTHR13887:SF41">
    <property type="entry name" value="THIOREDOXIN SUPERFAMILY PROTEIN"/>
    <property type="match status" value="1"/>
</dbReference>
<proteinExistence type="predicted"/>
<evidence type="ECO:0000313" key="2">
    <source>
        <dbReference type="EMBL" id="AND79498.1"/>
    </source>
</evidence>
<dbReference type="STRING" id="1811193.A0O21_05375"/>
<dbReference type="AlphaFoldDB" id="A0A172Q7R9"/>
<dbReference type="CDD" id="cd03024">
    <property type="entry name" value="DsbA_FrnE"/>
    <property type="match status" value="1"/>
</dbReference>
<dbReference type="PANTHER" id="PTHR13887">
    <property type="entry name" value="GLUTATHIONE S-TRANSFERASE KAPPA"/>
    <property type="match status" value="1"/>
</dbReference>
<keyword evidence="2" id="KW-0413">Isomerase</keyword>
<keyword evidence="3" id="KW-1185">Reference proteome</keyword>
<gene>
    <name evidence="2" type="ORF">A0O21_05375</name>
</gene>
<dbReference type="Pfam" id="PF01323">
    <property type="entry name" value="DSBA"/>
    <property type="match status" value="1"/>
</dbReference>
<dbReference type="RefSeq" id="WP_067062430.1">
    <property type="nucleotide sequence ID" value="NZ_CP014699.1"/>
</dbReference>
<reference evidence="3" key="2">
    <citation type="submission" date="2016-03" db="EMBL/GenBank/DDBJ databases">
        <title>Streptococcus antelopensis sp. nov., isolated from the feces of the Tibetan antelope (Pantholops hodgsonii) in Hoh Xil National Nature Reserve, Qinghai, China.</title>
        <authorList>
            <person name="Bai X."/>
        </authorList>
    </citation>
    <scope>NUCLEOTIDE SEQUENCE [LARGE SCALE GENOMIC DNA]</scope>
    <source>
        <strain evidence="3">TA 26</strain>
    </source>
</reference>
<dbReference type="Proteomes" id="UP000077317">
    <property type="component" value="Chromosome"/>
</dbReference>
<name>A0A172Q7R9_9STRE</name>
<dbReference type="GO" id="GO:0016491">
    <property type="term" value="F:oxidoreductase activity"/>
    <property type="evidence" value="ECO:0007669"/>
    <property type="project" value="InterPro"/>
</dbReference>
<dbReference type="OrthoDB" id="9799122at2"/>